<dbReference type="AlphaFoldDB" id="A0A1R0H671"/>
<evidence type="ECO:0000313" key="4">
    <source>
        <dbReference type="Proteomes" id="UP000187455"/>
    </source>
</evidence>
<dbReference type="EMBL" id="LSSL01000434">
    <property type="protein sequence ID" value="OLY84613.1"/>
    <property type="molecule type" value="Genomic_DNA"/>
</dbReference>
<comment type="caution">
    <text evidence="3">The sequence shown here is derived from an EMBL/GenBank/DDBJ whole genome shotgun (WGS) entry which is preliminary data.</text>
</comment>
<feature type="compositionally biased region" description="Polar residues" evidence="1">
    <location>
        <begin position="126"/>
        <end position="144"/>
    </location>
</feature>
<dbReference type="Proteomes" id="UP000187455">
    <property type="component" value="Unassembled WGS sequence"/>
</dbReference>
<evidence type="ECO:0000313" key="3">
    <source>
        <dbReference type="EMBL" id="OLY84613.1"/>
    </source>
</evidence>
<evidence type="ECO:0000256" key="1">
    <source>
        <dbReference type="SAM" id="MobiDB-lite"/>
    </source>
</evidence>
<evidence type="ECO:0000256" key="2">
    <source>
        <dbReference type="SAM" id="SignalP"/>
    </source>
</evidence>
<gene>
    <name evidence="3" type="ORF">AYI68_g1217</name>
</gene>
<accession>A0A1R0H671</accession>
<feature type="signal peptide" evidence="2">
    <location>
        <begin position="1"/>
        <end position="17"/>
    </location>
</feature>
<reference evidence="3 4" key="1">
    <citation type="journal article" date="2016" name="Mol. Biol. Evol.">
        <title>Genome-Wide Survey of Gut Fungi (Harpellales) Reveals the First Horizontally Transferred Ubiquitin Gene from a Mosquito Host.</title>
        <authorList>
            <person name="Wang Y."/>
            <person name="White M.M."/>
            <person name="Kvist S."/>
            <person name="Moncalvo J.M."/>
        </authorList>
    </citation>
    <scope>NUCLEOTIDE SEQUENCE [LARGE SCALE GENOMIC DNA]</scope>
    <source>
        <strain evidence="3 4">ALG-7-W6</strain>
    </source>
</reference>
<keyword evidence="2" id="KW-0732">Signal</keyword>
<protein>
    <submittedName>
        <fullName evidence="3">Uncharacterized protein</fullName>
    </submittedName>
</protein>
<feature type="chain" id="PRO_5010236221" evidence="2">
    <location>
        <begin position="18"/>
        <end position="237"/>
    </location>
</feature>
<feature type="region of interest" description="Disordered" evidence="1">
    <location>
        <begin position="121"/>
        <end position="144"/>
    </location>
</feature>
<feature type="non-terminal residue" evidence="3">
    <location>
        <position position="237"/>
    </location>
</feature>
<sequence>MIIDAIVALLMLESSLGAPHVPNRCERSTPEHSSPTSLQQAIIDTISNFCAQNPNVDPVCKHHPPVNPLSQPVTDYLSFDAQLQYSISPPNILFFPNNQEPISNPINKRDMYQAPSYENSFFPHNPSLTPRSDSSNQAGASVQGSGSTYFPGNYLGYLVRQSDKKYPSKLPTPSAPFGPPAPQISILPKIPDVSSLPVQGLVVSLTSGTVPQAPSVPQISDLSQVSNLPVQGLSGTV</sequence>
<organism evidence="3 4">
    <name type="scientific">Smittium mucronatum</name>
    <dbReference type="NCBI Taxonomy" id="133383"/>
    <lineage>
        <taxon>Eukaryota</taxon>
        <taxon>Fungi</taxon>
        <taxon>Fungi incertae sedis</taxon>
        <taxon>Zoopagomycota</taxon>
        <taxon>Kickxellomycotina</taxon>
        <taxon>Harpellomycetes</taxon>
        <taxon>Harpellales</taxon>
        <taxon>Legeriomycetaceae</taxon>
        <taxon>Smittium</taxon>
    </lineage>
</organism>
<name>A0A1R0H671_9FUNG</name>
<keyword evidence="4" id="KW-1185">Reference proteome</keyword>
<proteinExistence type="predicted"/>